<accession>A0A427AHL3</accession>
<evidence type="ECO:0000313" key="3">
    <source>
        <dbReference type="Proteomes" id="UP000287651"/>
    </source>
</evidence>
<protein>
    <submittedName>
        <fullName evidence="2">Uncharacterized protein</fullName>
    </submittedName>
</protein>
<sequence length="83" mass="9375">MDSVASSGCYRRASKLVQEEKPIEEQRVSVLYVDGEVHSKVRESGRSASKTMDSRWPYKAPLSKPKENFGQAVAEEEDAMWLP</sequence>
<evidence type="ECO:0000256" key="1">
    <source>
        <dbReference type="SAM" id="MobiDB-lite"/>
    </source>
</evidence>
<comment type="caution">
    <text evidence="2">The sequence shown here is derived from an EMBL/GenBank/DDBJ whole genome shotgun (WGS) entry which is preliminary data.</text>
</comment>
<feature type="region of interest" description="Disordered" evidence="1">
    <location>
        <begin position="42"/>
        <end position="70"/>
    </location>
</feature>
<name>A0A427AHL3_ENSVE</name>
<gene>
    <name evidence="2" type="ORF">B296_00026340</name>
</gene>
<reference evidence="2 3" key="1">
    <citation type="journal article" date="2014" name="Agronomy (Basel)">
        <title>A Draft Genome Sequence for Ensete ventricosum, the Drought-Tolerant Tree Against Hunger.</title>
        <authorList>
            <person name="Harrison J."/>
            <person name="Moore K.A."/>
            <person name="Paszkiewicz K."/>
            <person name="Jones T."/>
            <person name="Grant M."/>
            <person name="Ambacheew D."/>
            <person name="Muzemil S."/>
            <person name="Studholme D.J."/>
        </authorList>
    </citation>
    <scope>NUCLEOTIDE SEQUENCE [LARGE SCALE GENOMIC DNA]</scope>
</reference>
<dbReference type="Proteomes" id="UP000287651">
    <property type="component" value="Unassembled WGS sequence"/>
</dbReference>
<dbReference type="AlphaFoldDB" id="A0A427AHL3"/>
<organism evidence="2 3">
    <name type="scientific">Ensete ventricosum</name>
    <name type="common">Abyssinian banana</name>
    <name type="synonym">Musa ensete</name>
    <dbReference type="NCBI Taxonomy" id="4639"/>
    <lineage>
        <taxon>Eukaryota</taxon>
        <taxon>Viridiplantae</taxon>
        <taxon>Streptophyta</taxon>
        <taxon>Embryophyta</taxon>
        <taxon>Tracheophyta</taxon>
        <taxon>Spermatophyta</taxon>
        <taxon>Magnoliopsida</taxon>
        <taxon>Liliopsida</taxon>
        <taxon>Zingiberales</taxon>
        <taxon>Musaceae</taxon>
        <taxon>Ensete</taxon>
    </lineage>
</organism>
<proteinExistence type="predicted"/>
<dbReference type="EMBL" id="AMZH03002388">
    <property type="protein sequence ID" value="RRT75757.1"/>
    <property type="molecule type" value="Genomic_DNA"/>
</dbReference>
<evidence type="ECO:0000313" key="2">
    <source>
        <dbReference type="EMBL" id="RRT75757.1"/>
    </source>
</evidence>